<feature type="region of interest" description="Disordered" evidence="6">
    <location>
        <begin position="529"/>
        <end position="653"/>
    </location>
</feature>
<dbReference type="InterPro" id="IPR029063">
    <property type="entry name" value="SAM-dependent_MTases_sf"/>
</dbReference>
<dbReference type="Pfam" id="PF01189">
    <property type="entry name" value="Methyltr_RsmB-F"/>
    <property type="match status" value="1"/>
</dbReference>
<dbReference type="GO" id="GO:0070475">
    <property type="term" value="P:rRNA base methylation"/>
    <property type="evidence" value="ECO:0007669"/>
    <property type="project" value="TreeGrafter"/>
</dbReference>
<dbReference type="InterPro" id="IPR049561">
    <property type="entry name" value="NSUN5_7_fdxn-like"/>
</dbReference>
<dbReference type="Pfam" id="PF21153">
    <property type="entry name" value="NSUN5_N"/>
    <property type="match status" value="1"/>
</dbReference>
<dbReference type="GO" id="GO:0008173">
    <property type="term" value="F:RNA methyltransferase activity"/>
    <property type="evidence" value="ECO:0007669"/>
    <property type="project" value="InterPro"/>
</dbReference>
<evidence type="ECO:0000256" key="3">
    <source>
        <dbReference type="ARBA" id="ARBA00022691"/>
    </source>
</evidence>
<dbReference type="PANTHER" id="PTHR22807">
    <property type="entry name" value="NOP2 YEAST -RELATED NOL1/NOP2/FMU SUN DOMAIN-CONTAINING"/>
    <property type="match status" value="1"/>
</dbReference>
<dbReference type="Proteomes" id="UP000829291">
    <property type="component" value="Chromosome 4"/>
</dbReference>
<comment type="caution">
    <text evidence="5">Lacks conserved residue(s) required for the propagation of feature annotation.</text>
</comment>
<keyword evidence="8" id="KW-1185">Reference proteome</keyword>
<evidence type="ECO:0000313" key="8">
    <source>
        <dbReference type="Proteomes" id="UP000829291"/>
    </source>
</evidence>
<keyword evidence="4 5" id="KW-0694">RNA-binding</keyword>
<dbReference type="RefSeq" id="XP_015516291.2">
    <property type="nucleotide sequence ID" value="XM_015660805.2"/>
</dbReference>
<dbReference type="InterPro" id="IPR049560">
    <property type="entry name" value="MeTrfase_RsmB-F_NOP2_cat"/>
</dbReference>
<dbReference type="GO" id="GO:0005730">
    <property type="term" value="C:nucleolus"/>
    <property type="evidence" value="ECO:0007669"/>
    <property type="project" value="TreeGrafter"/>
</dbReference>
<feature type="binding site" evidence="5">
    <location>
        <position position="262"/>
    </location>
    <ligand>
        <name>S-adenosyl-L-methionine</name>
        <dbReference type="ChEBI" id="CHEBI:59789"/>
    </ligand>
</feature>
<dbReference type="PRINTS" id="PR02008">
    <property type="entry name" value="RCMTFAMILY"/>
</dbReference>
<name>A0A6J0BNL5_NEOLC</name>
<feature type="compositionally biased region" description="Polar residues" evidence="6">
    <location>
        <begin position="453"/>
        <end position="464"/>
    </location>
</feature>
<evidence type="ECO:0000256" key="4">
    <source>
        <dbReference type="ARBA" id="ARBA00022884"/>
    </source>
</evidence>
<feature type="compositionally biased region" description="Basic and acidic residues" evidence="6">
    <location>
        <begin position="581"/>
        <end position="601"/>
    </location>
</feature>
<dbReference type="GeneID" id="107221707"/>
<feature type="compositionally biased region" description="Basic residues" evidence="6">
    <location>
        <begin position="602"/>
        <end position="611"/>
    </location>
</feature>
<dbReference type="SUPFAM" id="SSF53335">
    <property type="entry name" value="S-adenosyl-L-methionine-dependent methyltransferases"/>
    <property type="match status" value="1"/>
</dbReference>
<comment type="similarity">
    <text evidence="5">Belongs to the class I-like SAM-binding methyltransferase superfamily. RsmB/NOP family.</text>
</comment>
<dbReference type="FunCoup" id="A0A6J0BNL5">
    <property type="interactions" value="1360"/>
</dbReference>
<feature type="active site" description="Nucleophile" evidence="5">
    <location>
        <position position="362"/>
    </location>
</feature>
<gene>
    <name evidence="9" type="primary">LOC107221707</name>
</gene>
<sequence length="653" mass="73693">MSGVFEHSIKVPRLYKTVAKIVQTVREDGASLKQLVYLKQHPNIKALYALALTSLQHASQLDQLIRRTKILVNEPRLDPWLARVLITELLWGKKHLSSECKPVLTVLAYEKLLKDELKNTESFVNPENKLKVEKPRYVRVNTLSMSVEEAIESFKEEGWRQLHRSKDYVEFIESVSKLSGAAFIQDIHVPELLIFPAKTQFYNHAGYISGSIILQDKASCLPAYLLDARPGSTVLDMCAAPGMKTTHLAAMLNNKGKIYAVEIDKRRYQTLCEIVASTNSHCVETINADVMTLDARQCHDVEYILVDPSCSGSGMLDRLDIDSNTEKCAPGRLKNLQSFQVIILRHALLNFPKAKRIVYSTCSLYPEENEQVIDDVISQVGDAYKLVSAKTLMNENWLNYSSTDYNCKDNCLYARPETDLSNGFFVAVFERNFDAPLPDIKRKKNKLGADTIKGQNGVESSEIQSNKKDKKKKQKHSNEHASSNENGGATVTLGSEEITADYGTVIQGGTDVVRKKKKKRAKDFDVTKNAGAEENSQNDCDKVNKTEEKISKRKHKHSVSVETIVENCDELSTKKKKCKKSRTEDKEIDSDALRGDEESVKKKVKKSKKQRDRVETEDDAENESKHKVSNDQVDKTAESADSASRKKRKKRKV</sequence>
<dbReference type="InterPro" id="IPR023267">
    <property type="entry name" value="RCMT"/>
</dbReference>
<dbReference type="Gene3D" id="3.40.50.150">
    <property type="entry name" value="Vaccinia Virus protein VP39"/>
    <property type="match status" value="1"/>
</dbReference>
<feature type="compositionally biased region" description="Polar residues" evidence="6">
    <location>
        <begin position="480"/>
        <end position="490"/>
    </location>
</feature>
<feature type="domain" description="SAM-dependent MTase RsmB/NOP-type" evidence="7">
    <location>
        <begin position="126"/>
        <end position="432"/>
    </location>
</feature>
<dbReference type="GO" id="GO:0003723">
    <property type="term" value="F:RNA binding"/>
    <property type="evidence" value="ECO:0007669"/>
    <property type="project" value="UniProtKB-UniRule"/>
</dbReference>
<evidence type="ECO:0000256" key="1">
    <source>
        <dbReference type="ARBA" id="ARBA00022603"/>
    </source>
</evidence>
<dbReference type="InParanoid" id="A0A6J0BNL5"/>
<evidence type="ECO:0000259" key="7">
    <source>
        <dbReference type="PROSITE" id="PS51686"/>
    </source>
</evidence>
<evidence type="ECO:0000313" key="9">
    <source>
        <dbReference type="RefSeq" id="XP_015516291.2"/>
    </source>
</evidence>
<feature type="binding site" evidence="5">
    <location>
        <position position="289"/>
    </location>
    <ligand>
        <name>S-adenosyl-L-methionine</name>
        <dbReference type="ChEBI" id="CHEBI:59789"/>
    </ligand>
</feature>
<dbReference type="KEGG" id="nlo:107221707"/>
<evidence type="ECO:0000256" key="6">
    <source>
        <dbReference type="SAM" id="MobiDB-lite"/>
    </source>
</evidence>
<dbReference type="PANTHER" id="PTHR22807:SF4">
    <property type="entry name" value="28S RRNA (CYTOSINE-C(5))-METHYLTRANSFERASE"/>
    <property type="match status" value="1"/>
</dbReference>
<proteinExistence type="inferred from homology"/>
<feature type="region of interest" description="Disordered" evidence="6">
    <location>
        <begin position="451"/>
        <end position="490"/>
    </location>
</feature>
<evidence type="ECO:0000256" key="5">
    <source>
        <dbReference type="PROSITE-ProRule" id="PRU01023"/>
    </source>
</evidence>
<evidence type="ECO:0000256" key="2">
    <source>
        <dbReference type="ARBA" id="ARBA00022679"/>
    </source>
</evidence>
<dbReference type="InterPro" id="IPR001678">
    <property type="entry name" value="MeTrfase_RsmB-F_NOP2_dom"/>
</dbReference>
<feature type="compositionally biased region" description="Basic and acidic residues" evidence="6">
    <location>
        <begin position="539"/>
        <end position="550"/>
    </location>
</feature>
<dbReference type="Pfam" id="PF21148">
    <property type="entry name" value="NSUN5_fdxn-like"/>
    <property type="match status" value="1"/>
</dbReference>
<dbReference type="OrthoDB" id="435282at2759"/>
<dbReference type="InterPro" id="IPR048889">
    <property type="entry name" value="NSUN5_RCM1_N"/>
</dbReference>
<feature type="compositionally biased region" description="Basic and acidic residues" evidence="6">
    <location>
        <begin position="622"/>
        <end position="638"/>
    </location>
</feature>
<dbReference type="Gene3D" id="3.30.70.1170">
    <property type="entry name" value="Sun protein, domain 3"/>
    <property type="match status" value="1"/>
</dbReference>
<dbReference type="CDD" id="cd02440">
    <property type="entry name" value="AdoMet_MTases"/>
    <property type="match status" value="1"/>
</dbReference>
<keyword evidence="3 5" id="KW-0949">S-adenosyl-L-methionine</keyword>
<feature type="binding site" evidence="5">
    <location>
        <position position="307"/>
    </location>
    <ligand>
        <name>S-adenosyl-L-methionine</name>
        <dbReference type="ChEBI" id="CHEBI:59789"/>
    </ligand>
</feature>
<dbReference type="PROSITE" id="PS51686">
    <property type="entry name" value="SAM_MT_RSMB_NOP"/>
    <property type="match status" value="1"/>
</dbReference>
<protein>
    <submittedName>
        <fullName evidence="9">28S rRNA (Cytosine-C(5))-methyltransferase</fullName>
    </submittedName>
</protein>
<accession>A0A6J0BNL5</accession>
<keyword evidence="2 5" id="KW-0808">Transferase</keyword>
<reference evidence="9" key="1">
    <citation type="submission" date="2025-08" db="UniProtKB">
        <authorList>
            <consortium name="RefSeq"/>
        </authorList>
    </citation>
    <scope>IDENTIFICATION</scope>
    <source>
        <tissue evidence="9">Thorax and Abdomen</tissue>
    </source>
</reference>
<organism evidence="9">
    <name type="scientific">Neodiprion lecontei</name>
    <name type="common">Redheaded pine sawfly</name>
    <dbReference type="NCBI Taxonomy" id="441921"/>
    <lineage>
        <taxon>Eukaryota</taxon>
        <taxon>Metazoa</taxon>
        <taxon>Ecdysozoa</taxon>
        <taxon>Arthropoda</taxon>
        <taxon>Hexapoda</taxon>
        <taxon>Insecta</taxon>
        <taxon>Pterygota</taxon>
        <taxon>Neoptera</taxon>
        <taxon>Endopterygota</taxon>
        <taxon>Hymenoptera</taxon>
        <taxon>Tenthredinoidea</taxon>
        <taxon>Diprionidae</taxon>
        <taxon>Diprioninae</taxon>
        <taxon>Neodiprion</taxon>
    </lineage>
</organism>
<keyword evidence="1 5" id="KW-0489">Methyltransferase</keyword>